<organism evidence="2 3">
    <name type="scientific">Camelus dromedarius</name>
    <name type="common">Dromedary</name>
    <name type="synonym">Arabian camel</name>
    <dbReference type="NCBI Taxonomy" id="9838"/>
    <lineage>
        <taxon>Eukaryota</taxon>
        <taxon>Metazoa</taxon>
        <taxon>Chordata</taxon>
        <taxon>Craniata</taxon>
        <taxon>Vertebrata</taxon>
        <taxon>Euteleostomi</taxon>
        <taxon>Mammalia</taxon>
        <taxon>Eutheria</taxon>
        <taxon>Laurasiatheria</taxon>
        <taxon>Artiodactyla</taxon>
        <taxon>Tylopoda</taxon>
        <taxon>Camelidae</taxon>
        <taxon>Camelus</taxon>
    </lineage>
</organism>
<dbReference type="InterPro" id="IPR008936">
    <property type="entry name" value="Rho_GTPase_activation_prot"/>
</dbReference>
<reference evidence="2 3" key="2">
    <citation type="journal article" date="2019" name="Mol. Ecol. Resour.">
        <title>Improving Illumina assemblies with Hi-C and long reads: an example with the North African dromedary.</title>
        <authorList>
            <person name="Elbers J.P."/>
            <person name="Rogers M.F."/>
            <person name="Perelman P.L."/>
            <person name="Proskuryakova A.A."/>
            <person name="Serdyukova N.A."/>
            <person name="Johnson W.E."/>
            <person name="Horin P."/>
            <person name="Corander J."/>
            <person name="Murphy D."/>
            <person name="Burger P.A."/>
        </authorList>
    </citation>
    <scope>NUCLEOTIDE SEQUENCE [LARGE SCALE GENOMIC DNA]</scope>
    <source>
        <strain evidence="2">Drom800</strain>
        <tissue evidence="2">Blood</tissue>
    </source>
</reference>
<comment type="caution">
    <text evidence="2">The sequence shown here is derived from an EMBL/GenBank/DDBJ whole genome shotgun (WGS) entry which is preliminary data.</text>
</comment>
<dbReference type="InterPro" id="IPR031148">
    <property type="entry name" value="Plexin"/>
</dbReference>
<dbReference type="Pfam" id="PF08337">
    <property type="entry name" value="Plexin_cytopl"/>
    <property type="match status" value="1"/>
</dbReference>
<feature type="domain" description="Plexin cytoplasmic RasGAP" evidence="1">
    <location>
        <begin position="43"/>
        <end position="116"/>
    </location>
</feature>
<gene>
    <name evidence="2" type="primary">Plexin-C1</name>
    <name evidence="2" type="ORF">Cadr_000017193</name>
</gene>
<dbReference type="PANTHER" id="PTHR22625">
    <property type="entry name" value="PLEXIN"/>
    <property type="match status" value="1"/>
</dbReference>
<name>A0A5N4DFZ2_CAMDR</name>
<evidence type="ECO:0000313" key="2">
    <source>
        <dbReference type="EMBL" id="KAB1270030.1"/>
    </source>
</evidence>
<dbReference type="Gene3D" id="1.10.506.10">
    <property type="entry name" value="GTPase Activation - p120gap, domain 1"/>
    <property type="match status" value="1"/>
</dbReference>
<dbReference type="GO" id="GO:0017154">
    <property type="term" value="F:semaphorin receptor activity"/>
    <property type="evidence" value="ECO:0007669"/>
    <property type="project" value="InterPro"/>
</dbReference>
<keyword evidence="3" id="KW-1185">Reference proteome</keyword>
<dbReference type="GO" id="GO:0005886">
    <property type="term" value="C:plasma membrane"/>
    <property type="evidence" value="ECO:0007669"/>
    <property type="project" value="TreeGrafter"/>
</dbReference>
<dbReference type="GO" id="GO:0050772">
    <property type="term" value="P:positive regulation of axonogenesis"/>
    <property type="evidence" value="ECO:0007669"/>
    <property type="project" value="TreeGrafter"/>
</dbReference>
<dbReference type="GO" id="GO:0008360">
    <property type="term" value="P:regulation of cell shape"/>
    <property type="evidence" value="ECO:0007669"/>
    <property type="project" value="TreeGrafter"/>
</dbReference>
<dbReference type="Proteomes" id="UP000299084">
    <property type="component" value="Unassembled WGS sequence"/>
</dbReference>
<dbReference type="EMBL" id="JWIN03000012">
    <property type="protein sequence ID" value="KAB1270030.1"/>
    <property type="molecule type" value="Genomic_DNA"/>
</dbReference>
<dbReference type="EMBL" id="JWIN03000012">
    <property type="protein sequence ID" value="KAB1270031.1"/>
    <property type="molecule type" value="Genomic_DNA"/>
</dbReference>
<protein>
    <submittedName>
        <fullName evidence="2">Plexin-C1</fullName>
    </submittedName>
</protein>
<evidence type="ECO:0000313" key="3">
    <source>
        <dbReference type="Proteomes" id="UP000299084"/>
    </source>
</evidence>
<dbReference type="GO" id="GO:0007162">
    <property type="term" value="P:negative regulation of cell adhesion"/>
    <property type="evidence" value="ECO:0007669"/>
    <property type="project" value="TreeGrafter"/>
</dbReference>
<sequence>MKAYCVKKPCYEEGNNSDGQLHWYCYKFSMFFKKLLVVVAFFQEAPTNKLLYAKDIPTYKEEVKSYYKAIKDLPPLSSSEMEEFLTQESKKHENEFNEEVALTEIYKYIVKYFDEILNKLERERGLEEAQKQLLHVKVLFDEKKKCKWM</sequence>
<proteinExistence type="predicted"/>
<accession>A0A5N4DFZ2</accession>
<dbReference type="PANTHER" id="PTHR22625:SF4">
    <property type="entry name" value="PLEXIN-C1"/>
    <property type="match status" value="1"/>
</dbReference>
<evidence type="ECO:0000259" key="1">
    <source>
        <dbReference type="Pfam" id="PF08337"/>
    </source>
</evidence>
<dbReference type="GO" id="GO:0030334">
    <property type="term" value="P:regulation of cell migration"/>
    <property type="evidence" value="ECO:0007669"/>
    <property type="project" value="TreeGrafter"/>
</dbReference>
<reference evidence="2" key="1">
    <citation type="submission" date="2014-12" db="EMBL/GenBank/DDBJ databases">
        <authorList>
            <person name="Fitak R."/>
            <person name="Mohandesan E."/>
            <person name="Burger P.A."/>
            <person name="Jukka C."/>
        </authorList>
    </citation>
    <scope>NUCLEOTIDE SEQUENCE</scope>
    <source>
        <strain evidence="2">Drom800</strain>
        <tissue evidence="2">Blood</tissue>
    </source>
</reference>
<dbReference type="InterPro" id="IPR013548">
    <property type="entry name" value="Plexin_cytoplasmic_RasGAP_dom"/>
</dbReference>
<dbReference type="GO" id="GO:0002116">
    <property type="term" value="C:semaphorin receptor complex"/>
    <property type="evidence" value="ECO:0007669"/>
    <property type="project" value="TreeGrafter"/>
</dbReference>
<dbReference type="AlphaFoldDB" id="A0A5N4DFZ2"/>